<accession>A0A0B2A959</accession>
<keyword evidence="2" id="KW-1185">Reference proteome</keyword>
<evidence type="ECO:0000313" key="1">
    <source>
        <dbReference type="EMBL" id="KHK98243.1"/>
    </source>
</evidence>
<gene>
    <name evidence="1" type="ORF">LK09_04155</name>
</gene>
<dbReference type="EMBL" id="JTDK01000006">
    <property type="protein sequence ID" value="KHK98243.1"/>
    <property type="molecule type" value="Genomic_DNA"/>
</dbReference>
<comment type="caution">
    <text evidence="1">The sequence shown here is derived from an EMBL/GenBank/DDBJ whole genome shotgun (WGS) entry which is preliminary data.</text>
</comment>
<dbReference type="Proteomes" id="UP000031030">
    <property type="component" value="Unassembled WGS sequence"/>
</dbReference>
<reference evidence="1 2" key="1">
    <citation type="submission" date="2014-11" db="EMBL/GenBank/DDBJ databases">
        <title>Genome sequence of Microbacterium mangrovi MUSC 115(T).</title>
        <authorList>
            <person name="Lee L.-H."/>
        </authorList>
    </citation>
    <scope>NUCLEOTIDE SEQUENCE [LARGE SCALE GENOMIC DNA]</scope>
    <source>
        <strain evidence="1 2">MUSC 115</strain>
    </source>
</reference>
<proteinExistence type="predicted"/>
<organism evidence="1 2">
    <name type="scientific">Microbacterium mangrovi</name>
    <dbReference type="NCBI Taxonomy" id="1348253"/>
    <lineage>
        <taxon>Bacteria</taxon>
        <taxon>Bacillati</taxon>
        <taxon>Actinomycetota</taxon>
        <taxon>Actinomycetes</taxon>
        <taxon>Micrococcales</taxon>
        <taxon>Microbacteriaceae</taxon>
        <taxon>Microbacterium</taxon>
    </lineage>
</organism>
<evidence type="ECO:0000313" key="2">
    <source>
        <dbReference type="Proteomes" id="UP000031030"/>
    </source>
</evidence>
<sequence length="79" mass="8614">MSEDARHGTATVFIVQNGSDSAYFDACIRFADGKAVDHGFSIADPTDGTSWRVWDPNQSDKVIYSPASNPDDPCMVDFP</sequence>
<name>A0A0B2A959_9MICO</name>
<protein>
    <submittedName>
        <fullName evidence="1">Uncharacterized protein</fullName>
    </submittedName>
</protein>
<dbReference type="AlphaFoldDB" id="A0A0B2A959"/>